<proteinExistence type="predicted"/>
<organism evidence="2 3">
    <name type="scientific">Pyrocoelia pectoralis</name>
    <dbReference type="NCBI Taxonomy" id="417401"/>
    <lineage>
        <taxon>Eukaryota</taxon>
        <taxon>Metazoa</taxon>
        <taxon>Ecdysozoa</taxon>
        <taxon>Arthropoda</taxon>
        <taxon>Hexapoda</taxon>
        <taxon>Insecta</taxon>
        <taxon>Pterygota</taxon>
        <taxon>Neoptera</taxon>
        <taxon>Endopterygota</taxon>
        <taxon>Coleoptera</taxon>
        <taxon>Polyphaga</taxon>
        <taxon>Elateriformia</taxon>
        <taxon>Elateroidea</taxon>
        <taxon>Lampyridae</taxon>
        <taxon>Lampyrinae</taxon>
        <taxon>Pyrocoelia</taxon>
    </lineage>
</organism>
<dbReference type="EMBL" id="JAVRBK010000007">
    <property type="protein sequence ID" value="KAK5641042.1"/>
    <property type="molecule type" value="Genomic_DNA"/>
</dbReference>
<feature type="transmembrane region" description="Helical" evidence="1">
    <location>
        <begin position="101"/>
        <end position="120"/>
    </location>
</feature>
<dbReference type="AlphaFoldDB" id="A0AAN7ZF17"/>
<reference evidence="2 3" key="1">
    <citation type="journal article" date="2024" name="Insects">
        <title>An Improved Chromosome-Level Genome Assembly of the Firefly Pyrocoelia pectoralis.</title>
        <authorList>
            <person name="Fu X."/>
            <person name="Meyer-Rochow V.B."/>
            <person name="Ballantyne L."/>
            <person name="Zhu X."/>
        </authorList>
    </citation>
    <scope>NUCLEOTIDE SEQUENCE [LARGE SCALE GENOMIC DNA]</scope>
    <source>
        <strain evidence="2">XCY_ONT2</strain>
    </source>
</reference>
<evidence type="ECO:0000313" key="2">
    <source>
        <dbReference type="EMBL" id="KAK5641042.1"/>
    </source>
</evidence>
<dbReference type="Proteomes" id="UP001329430">
    <property type="component" value="Chromosome 7"/>
</dbReference>
<gene>
    <name evidence="2" type="ORF">RI129_009589</name>
</gene>
<accession>A0AAN7ZF17</accession>
<name>A0AAN7ZF17_9COLE</name>
<sequence length="173" mass="19567">MSKVLSIVRLLAVLVIINFISITILVILRFNEWDVAATIVTLTFSIAIIIIELVKTSLNVTQPWIRPILAVCVVIGGASGFFWFFHLIHKLGHYQGDLEDTLWTSATIILTFIVSMHLVISAYKTSKYVLVETKDNAASSEVEGHLTITQWAQQYFQKKQAMKENFEENLNPV</sequence>
<keyword evidence="1" id="KW-0812">Transmembrane</keyword>
<protein>
    <submittedName>
        <fullName evidence="2">Uncharacterized protein</fullName>
    </submittedName>
</protein>
<comment type="caution">
    <text evidence="2">The sequence shown here is derived from an EMBL/GenBank/DDBJ whole genome shotgun (WGS) entry which is preliminary data.</text>
</comment>
<evidence type="ECO:0000256" key="1">
    <source>
        <dbReference type="SAM" id="Phobius"/>
    </source>
</evidence>
<feature type="transmembrane region" description="Helical" evidence="1">
    <location>
        <begin position="7"/>
        <end position="30"/>
    </location>
</feature>
<feature type="transmembrane region" description="Helical" evidence="1">
    <location>
        <begin position="67"/>
        <end position="89"/>
    </location>
</feature>
<feature type="transmembrane region" description="Helical" evidence="1">
    <location>
        <begin position="36"/>
        <end position="55"/>
    </location>
</feature>
<keyword evidence="1" id="KW-1133">Transmembrane helix</keyword>
<evidence type="ECO:0000313" key="3">
    <source>
        <dbReference type="Proteomes" id="UP001329430"/>
    </source>
</evidence>
<keyword evidence="1" id="KW-0472">Membrane</keyword>
<keyword evidence="3" id="KW-1185">Reference proteome</keyword>